<accession>A0ABR6X575</accession>
<gene>
    <name evidence="3" type="ORF">H8K52_12095</name>
</gene>
<keyword evidence="4" id="KW-1185">Reference proteome</keyword>
<dbReference type="InterPro" id="IPR052894">
    <property type="entry name" value="AsmA-related"/>
</dbReference>
<proteinExistence type="predicted"/>
<dbReference type="InterPro" id="IPR007844">
    <property type="entry name" value="AsmA"/>
</dbReference>
<dbReference type="RefSeq" id="WP_186923156.1">
    <property type="nucleotide sequence ID" value="NZ_JACOFW010000012.1"/>
</dbReference>
<evidence type="ECO:0000313" key="3">
    <source>
        <dbReference type="EMBL" id="MBC3808085.1"/>
    </source>
</evidence>
<name>A0ABR6X575_9BURK</name>
<dbReference type="PANTHER" id="PTHR30441">
    <property type="entry name" value="DUF748 DOMAIN-CONTAINING PROTEIN"/>
    <property type="match status" value="1"/>
</dbReference>
<evidence type="ECO:0000256" key="1">
    <source>
        <dbReference type="SAM" id="Phobius"/>
    </source>
</evidence>
<dbReference type="EMBL" id="JACOFW010000012">
    <property type="protein sequence ID" value="MBC3808085.1"/>
    <property type="molecule type" value="Genomic_DNA"/>
</dbReference>
<evidence type="ECO:0000313" key="4">
    <source>
        <dbReference type="Proteomes" id="UP000648257"/>
    </source>
</evidence>
<keyword evidence="1" id="KW-1133">Transmembrane helix</keyword>
<keyword evidence="1" id="KW-0472">Membrane</keyword>
<reference evidence="3 4" key="1">
    <citation type="submission" date="2020-08" db="EMBL/GenBank/DDBJ databases">
        <title>Novel species isolated from subtropical streams in China.</title>
        <authorList>
            <person name="Lu H."/>
        </authorList>
    </citation>
    <scope>NUCLEOTIDE SEQUENCE [LARGE SCALE GENOMIC DNA]</scope>
    <source>
        <strain evidence="3 4">KACC 16656</strain>
    </source>
</reference>
<dbReference type="Pfam" id="PF05170">
    <property type="entry name" value="AsmA"/>
    <property type="match status" value="2"/>
</dbReference>
<organism evidence="3 4">
    <name type="scientific">Undibacterium seohonense</name>
    <dbReference type="NCBI Taxonomy" id="1344950"/>
    <lineage>
        <taxon>Bacteria</taxon>
        <taxon>Pseudomonadati</taxon>
        <taxon>Pseudomonadota</taxon>
        <taxon>Betaproteobacteria</taxon>
        <taxon>Burkholderiales</taxon>
        <taxon>Oxalobacteraceae</taxon>
        <taxon>Undibacterium</taxon>
    </lineage>
</organism>
<feature type="transmembrane region" description="Helical" evidence="1">
    <location>
        <begin position="12"/>
        <end position="31"/>
    </location>
</feature>
<protein>
    <submittedName>
        <fullName evidence="3">AsmA family protein</fullName>
    </submittedName>
</protein>
<feature type="domain" description="AsmA" evidence="2">
    <location>
        <begin position="207"/>
        <end position="590"/>
    </location>
</feature>
<dbReference type="Proteomes" id="UP000648257">
    <property type="component" value="Unassembled WGS sequence"/>
</dbReference>
<evidence type="ECO:0000259" key="2">
    <source>
        <dbReference type="Pfam" id="PF05170"/>
    </source>
</evidence>
<dbReference type="PANTHER" id="PTHR30441:SF9">
    <property type="entry name" value="ASMA FAMILY PROTEIN YHJG"/>
    <property type="match status" value="1"/>
</dbReference>
<feature type="domain" description="AsmA" evidence="2">
    <location>
        <begin position="12"/>
        <end position="180"/>
    </location>
</feature>
<keyword evidence="1" id="KW-0812">Transmembrane</keyword>
<comment type="caution">
    <text evidence="3">The sequence shown here is derived from an EMBL/GenBank/DDBJ whole genome shotgun (WGS) entry which is preliminary data.</text>
</comment>
<sequence length="696" mass="76428">MKLRTKTKVLPGIITLLILVPAIALIVLLTFDWNRAKPRFNSSMSEALGRPFQIRGELRLQWTKPTPNFKPNAKPESNNLDKTWHRFIPWPQFFATDIHIANPADFQQQKSESTVKKGETKDPVSIGDQIQDETASIKEVSFSLNPWKLLHKEISIPTLRLSAPLVHLQRHANGANNWTIRKPAGTSLWRLDLQQIALTDGTIYLQDAVKHADIKVGFNEDRSDPEYSFTWNLSGKLNDEAIVGEGQVGAVLALTDQTKPFPIRGYLRQDQTIIALTGTLTRPMNLMAIQMRLAVAALSMAKLYAISGIFLPETPPFSTEGQLTGDINASGGKWNYSEFRGKVGSSDISGDLQFEFKSPRPLLSGAIVSKSLLFSDLAPIIGIDSRSSKQTRGLATVQPSNKILPIESFKTDRWKSIDANVKFSADHIIRSETSSITKLMTNLNLHDGVLSLKPLNFEMAGGSLRSDIRLDGSQNHEKNAIVAQIQVQARRLQLKQIMPFVKDLDASLGEINGNASLSAVGNSIATLLGSSNGELRAVINRGTVSKLLLEKIGLNIGSIVLTILFGDEEVKLNCLAAHFSVQNGLMQSKQFVVDTEQSRLNLQGTINLRQERLDLKITQKSKGIRLISLRAPIYVRGSFQHPTTKIDKGVVALRAGAAIALAALAPVAAFIPLVNSGSIDSPVCEEKPAVKSRKSK</sequence>